<protein>
    <submittedName>
        <fullName evidence="5">LCP family protein</fullName>
    </submittedName>
</protein>
<dbReference type="Gene3D" id="3.40.630.190">
    <property type="entry name" value="LCP protein"/>
    <property type="match status" value="1"/>
</dbReference>
<keyword evidence="6" id="KW-1185">Reference proteome</keyword>
<evidence type="ECO:0000313" key="5">
    <source>
        <dbReference type="EMBL" id="MFC7309546.1"/>
    </source>
</evidence>
<dbReference type="EMBL" id="JBHTCF010000022">
    <property type="protein sequence ID" value="MFC7309546.1"/>
    <property type="molecule type" value="Genomic_DNA"/>
</dbReference>
<feature type="chain" id="PRO_5045968171" evidence="3">
    <location>
        <begin position="28"/>
        <end position="472"/>
    </location>
</feature>
<dbReference type="NCBIfam" id="TIGR00350">
    <property type="entry name" value="lytR_cpsA_psr"/>
    <property type="match status" value="1"/>
</dbReference>
<proteinExistence type="inferred from homology"/>
<comment type="similarity">
    <text evidence="1">Belongs to the LytR/CpsA/Psr (LCP) family.</text>
</comment>
<gene>
    <name evidence="5" type="ORF">ACFQVC_35715</name>
</gene>
<dbReference type="PANTHER" id="PTHR33392:SF6">
    <property type="entry name" value="POLYISOPRENYL-TEICHOIC ACID--PEPTIDOGLYCAN TEICHOIC ACID TRANSFERASE TAGU"/>
    <property type="match status" value="1"/>
</dbReference>
<accession>A0ABW2JV55</accession>
<feature type="domain" description="Cell envelope-related transcriptional attenuator" evidence="4">
    <location>
        <begin position="102"/>
        <end position="248"/>
    </location>
</feature>
<organism evidence="5 6">
    <name type="scientific">Streptomyces monticola</name>
    <dbReference type="NCBI Taxonomy" id="2666263"/>
    <lineage>
        <taxon>Bacteria</taxon>
        <taxon>Bacillati</taxon>
        <taxon>Actinomycetota</taxon>
        <taxon>Actinomycetes</taxon>
        <taxon>Kitasatosporales</taxon>
        <taxon>Streptomycetaceae</taxon>
        <taxon>Streptomyces</taxon>
    </lineage>
</organism>
<feature type="region of interest" description="Disordered" evidence="2">
    <location>
        <begin position="449"/>
        <end position="472"/>
    </location>
</feature>
<evidence type="ECO:0000256" key="1">
    <source>
        <dbReference type="ARBA" id="ARBA00006068"/>
    </source>
</evidence>
<evidence type="ECO:0000256" key="3">
    <source>
        <dbReference type="SAM" id="SignalP"/>
    </source>
</evidence>
<feature type="signal peptide" evidence="3">
    <location>
        <begin position="1"/>
        <end position="27"/>
    </location>
</feature>
<name>A0ABW2JV55_9ACTN</name>
<dbReference type="InterPro" id="IPR004474">
    <property type="entry name" value="LytR_CpsA_psr"/>
</dbReference>
<feature type="region of interest" description="Disordered" evidence="2">
    <location>
        <begin position="339"/>
        <end position="360"/>
    </location>
</feature>
<evidence type="ECO:0000259" key="4">
    <source>
        <dbReference type="Pfam" id="PF03816"/>
    </source>
</evidence>
<dbReference type="PANTHER" id="PTHR33392">
    <property type="entry name" value="POLYISOPRENYL-TEICHOIC ACID--PEPTIDOGLYCAN TEICHOIC ACID TRANSFERASE TAGU"/>
    <property type="match status" value="1"/>
</dbReference>
<reference evidence="6" key="1">
    <citation type="journal article" date="2019" name="Int. J. Syst. Evol. Microbiol.">
        <title>The Global Catalogue of Microorganisms (GCM) 10K type strain sequencing project: providing services to taxonomists for standard genome sequencing and annotation.</title>
        <authorList>
            <consortium name="The Broad Institute Genomics Platform"/>
            <consortium name="The Broad Institute Genome Sequencing Center for Infectious Disease"/>
            <person name="Wu L."/>
            <person name="Ma J."/>
        </authorList>
    </citation>
    <scope>NUCLEOTIDE SEQUENCE [LARGE SCALE GENOMIC DNA]</scope>
    <source>
        <strain evidence="6">SYNS20</strain>
    </source>
</reference>
<dbReference type="Pfam" id="PF03816">
    <property type="entry name" value="LytR_cpsA_psr"/>
    <property type="match status" value="1"/>
</dbReference>
<comment type="caution">
    <text evidence="5">The sequence shown here is derived from an EMBL/GenBank/DDBJ whole genome shotgun (WGS) entry which is preliminary data.</text>
</comment>
<dbReference type="Proteomes" id="UP001596523">
    <property type="component" value="Unassembled WGS sequence"/>
</dbReference>
<dbReference type="InterPro" id="IPR050922">
    <property type="entry name" value="LytR/CpsA/Psr_CW_biosynth"/>
</dbReference>
<sequence length="472" mass="49720">MSPLPSPLRRLTATALALAALAGGALAAHPGSAHPGSAYPGTAYPGTAYPGSAQPGAAQPGTAANRAGDGTNILLVGLDRRAGISPDERRRLHVGGRACDCTDVMMVVHLTEDRRRLSVVSILRDSYVPFAEHGHPAHSGKINAAYKHGGPDLAVRTVEKATGLGIDHYMEADFAGFATAVDRLGGAEVCGRRPMRDRAAGLDLGAGSHHLDGVGALRYARARHINPPGDGGRVRRQQRLLVDLLGRLREAGALDGGAASAAVVRDLLTSVRVGPGTGLMDLVELGVAVGRLKPEQMEFATVPISEWDHTVPEWGSSVLWHPERAAALWSALRADRPVTDDSRIQPRPRRGVIVGMPPSDTHVRVNDTHVADSLRRTGFTVVEGPRRDGPPPQGPTVITYDPTRYRYVPALTAALPGARLRPVKGHGRVFDIQVGATAGTVVPVTYDRSGIEGPPTTADRLRCGPGQAPSEG</sequence>
<evidence type="ECO:0000313" key="6">
    <source>
        <dbReference type="Proteomes" id="UP001596523"/>
    </source>
</evidence>
<keyword evidence="3" id="KW-0732">Signal</keyword>
<evidence type="ECO:0000256" key="2">
    <source>
        <dbReference type="SAM" id="MobiDB-lite"/>
    </source>
</evidence>
<dbReference type="RefSeq" id="WP_381838559.1">
    <property type="nucleotide sequence ID" value="NZ_JBHTCF010000022.1"/>
</dbReference>